<dbReference type="CDD" id="cd08477">
    <property type="entry name" value="PBP2_CrgA_like_8"/>
    <property type="match status" value="1"/>
</dbReference>
<dbReference type="SUPFAM" id="SSF53850">
    <property type="entry name" value="Periplasmic binding protein-like II"/>
    <property type="match status" value="1"/>
</dbReference>
<dbReference type="Pfam" id="PF00126">
    <property type="entry name" value="HTH_1"/>
    <property type="match status" value="1"/>
</dbReference>
<gene>
    <name evidence="6" type="ORF">EOE48_19240</name>
</gene>
<dbReference type="FunFam" id="1.10.10.10:FF:000001">
    <property type="entry name" value="LysR family transcriptional regulator"/>
    <property type="match status" value="1"/>
</dbReference>
<keyword evidence="7" id="KW-1185">Reference proteome</keyword>
<protein>
    <submittedName>
        <fullName evidence="6">LysR family transcriptional regulator</fullName>
    </submittedName>
</protein>
<dbReference type="Gene3D" id="3.40.190.290">
    <property type="match status" value="1"/>
</dbReference>
<organism evidence="6 7">
    <name type="scientific">Methylobacterium oryzihabitans</name>
    <dbReference type="NCBI Taxonomy" id="2499852"/>
    <lineage>
        <taxon>Bacteria</taxon>
        <taxon>Pseudomonadati</taxon>
        <taxon>Pseudomonadota</taxon>
        <taxon>Alphaproteobacteria</taxon>
        <taxon>Hyphomicrobiales</taxon>
        <taxon>Methylobacteriaceae</taxon>
        <taxon>Methylobacterium</taxon>
    </lineage>
</organism>
<evidence type="ECO:0000256" key="3">
    <source>
        <dbReference type="ARBA" id="ARBA00023125"/>
    </source>
</evidence>
<keyword evidence="2" id="KW-0805">Transcription regulation</keyword>
<comment type="caution">
    <text evidence="6">The sequence shown here is derived from an EMBL/GenBank/DDBJ whole genome shotgun (WGS) entry which is preliminary data.</text>
</comment>
<dbReference type="InterPro" id="IPR000847">
    <property type="entry name" value="LysR_HTH_N"/>
</dbReference>
<dbReference type="RefSeq" id="WP_127732127.1">
    <property type="nucleotide sequence ID" value="NZ_SACP01000020.1"/>
</dbReference>
<dbReference type="InterPro" id="IPR036390">
    <property type="entry name" value="WH_DNA-bd_sf"/>
</dbReference>
<dbReference type="GO" id="GO:0003700">
    <property type="term" value="F:DNA-binding transcription factor activity"/>
    <property type="evidence" value="ECO:0007669"/>
    <property type="project" value="InterPro"/>
</dbReference>
<dbReference type="Proteomes" id="UP000286997">
    <property type="component" value="Unassembled WGS sequence"/>
</dbReference>
<keyword evidence="4" id="KW-0804">Transcription</keyword>
<dbReference type="InterPro" id="IPR036388">
    <property type="entry name" value="WH-like_DNA-bd_sf"/>
</dbReference>
<dbReference type="InterPro" id="IPR005119">
    <property type="entry name" value="LysR_subst-bd"/>
</dbReference>
<evidence type="ECO:0000256" key="4">
    <source>
        <dbReference type="ARBA" id="ARBA00023163"/>
    </source>
</evidence>
<evidence type="ECO:0000256" key="1">
    <source>
        <dbReference type="ARBA" id="ARBA00009437"/>
    </source>
</evidence>
<dbReference type="FunFam" id="3.40.190.290:FF:000001">
    <property type="entry name" value="Transcriptional regulator, LysR family"/>
    <property type="match status" value="1"/>
</dbReference>
<dbReference type="InterPro" id="IPR058163">
    <property type="entry name" value="LysR-type_TF_proteobact-type"/>
</dbReference>
<dbReference type="GO" id="GO:0006351">
    <property type="term" value="P:DNA-templated transcription"/>
    <property type="evidence" value="ECO:0007669"/>
    <property type="project" value="TreeGrafter"/>
</dbReference>
<keyword evidence="3" id="KW-0238">DNA-binding</keyword>
<comment type="similarity">
    <text evidence="1">Belongs to the LysR transcriptional regulatory family.</text>
</comment>
<dbReference type="PROSITE" id="PS50931">
    <property type="entry name" value="HTH_LYSR"/>
    <property type="match status" value="1"/>
</dbReference>
<name>A0A3S2VRQ9_9HYPH</name>
<dbReference type="EMBL" id="SACP01000020">
    <property type="protein sequence ID" value="RVU15645.1"/>
    <property type="molecule type" value="Genomic_DNA"/>
</dbReference>
<feature type="domain" description="HTH lysR-type" evidence="5">
    <location>
        <begin position="1"/>
        <end position="59"/>
    </location>
</feature>
<dbReference type="Pfam" id="PF03466">
    <property type="entry name" value="LysR_substrate"/>
    <property type="match status" value="1"/>
</dbReference>
<dbReference type="GO" id="GO:0043565">
    <property type="term" value="F:sequence-specific DNA binding"/>
    <property type="evidence" value="ECO:0007669"/>
    <property type="project" value="TreeGrafter"/>
</dbReference>
<evidence type="ECO:0000313" key="7">
    <source>
        <dbReference type="Proteomes" id="UP000286997"/>
    </source>
</evidence>
<dbReference type="AlphaFoldDB" id="A0A3S2VRQ9"/>
<sequence length="294" mass="31717">MDRLASMTIFARAVEAGSFSAAADALALSPQAVGKHVRLLEEHLGVRLLRRTTRRQSLTETGRRFYERVRTILAEVEAAEALAAESRAEPRGELRVNAPVTFGAYELAPALPDYLAACPEVSVDLTLSDRIVDLVDEGYDALIRVGPLADSGLVARPLRPHVLVLCAAPAYLDRRGVPARPADLRGHECLGFAHGTTRGPWTFPGPDGPETVAVTGRFRVNNGQALLSAALAGLGILLQPEPLVRDALAAGRLVRLLPDHAPPPRPMHVLHAPERRITPKLRSFLDFLAARFGG</sequence>
<accession>A0A3S2VRQ9</accession>
<evidence type="ECO:0000313" key="6">
    <source>
        <dbReference type="EMBL" id="RVU15645.1"/>
    </source>
</evidence>
<dbReference type="PANTHER" id="PTHR30537">
    <property type="entry name" value="HTH-TYPE TRANSCRIPTIONAL REGULATOR"/>
    <property type="match status" value="1"/>
</dbReference>
<proteinExistence type="inferred from homology"/>
<dbReference type="OrthoDB" id="9813056at2"/>
<evidence type="ECO:0000259" key="5">
    <source>
        <dbReference type="PROSITE" id="PS50931"/>
    </source>
</evidence>
<evidence type="ECO:0000256" key="2">
    <source>
        <dbReference type="ARBA" id="ARBA00023015"/>
    </source>
</evidence>
<reference evidence="6 7" key="1">
    <citation type="submission" date="2019-01" db="EMBL/GenBank/DDBJ databases">
        <authorList>
            <person name="Chen W.-M."/>
        </authorList>
    </citation>
    <scope>NUCLEOTIDE SEQUENCE [LARGE SCALE GENOMIC DNA]</scope>
    <source>
        <strain evidence="6 7">TER-1</strain>
    </source>
</reference>
<dbReference type="PANTHER" id="PTHR30537:SF5">
    <property type="entry name" value="HTH-TYPE TRANSCRIPTIONAL ACTIVATOR TTDR-RELATED"/>
    <property type="match status" value="1"/>
</dbReference>
<dbReference type="SUPFAM" id="SSF46785">
    <property type="entry name" value="Winged helix' DNA-binding domain"/>
    <property type="match status" value="1"/>
</dbReference>
<dbReference type="Gene3D" id="1.10.10.10">
    <property type="entry name" value="Winged helix-like DNA-binding domain superfamily/Winged helix DNA-binding domain"/>
    <property type="match status" value="1"/>
</dbReference>